<gene>
    <name evidence="2" type="ORF">R3P38DRAFT_3561113</name>
</gene>
<accession>A0AAW0AVB6</accession>
<feature type="compositionally biased region" description="Polar residues" evidence="1">
    <location>
        <begin position="379"/>
        <end position="398"/>
    </location>
</feature>
<dbReference type="Proteomes" id="UP001362999">
    <property type="component" value="Unassembled WGS sequence"/>
</dbReference>
<evidence type="ECO:0008006" key="4">
    <source>
        <dbReference type="Google" id="ProtNLM"/>
    </source>
</evidence>
<keyword evidence="3" id="KW-1185">Reference proteome</keyword>
<feature type="compositionally biased region" description="Polar residues" evidence="1">
    <location>
        <begin position="349"/>
        <end position="371"/>
    </location>
</feature>
<name>A0AAW0AVB6_9AGAR</name>
<sequence>MRVINPPRSIRKAGSLYIPIHGQVPFLLATHSSHSLLFFSSRLLMGLCPTDAFIFLHTLLVWLRQLLQRWCFPIFEGKKSSRPGFDIVSAPPHMVIHGGTGGSGGQSLIQGGAGGNGEGPQFQIQALEMGNVLVNGNAYYYYSSMSMVNMPNNRGELVQWQRRTQFIMPIVGRLSEYIEHDRNNALSVAVYCVALVLLAPGPLSLINRLRLAPLTALSVLAIPRMLFLHNTITLVDVTGEGRLIPLDLWRNPAAFMKNLQDLFVGNQEITTIIRSNSYRIQNSECSVYRLGSPLVTAGTQIFMAAILYRPFARNMTCPWCKARIPVAPGHNFQTSIDCTVCGRRFSTSQSAAEDPSNSHPRTPYSESTSSHSAEEDDSITNSNRVKSPTTHFPKSANFTLPLPSRASPHMAGQESQETTSLRFVHLQMLLTSRKASGEAKDRGNGLLNQFLRKPGEQAVTVIDVRIVFEIYDPASGTSGTITNEK</sequence>
<organism evidence="2 3">
    <name type="scientific">Favolaschia claudopus</name>
    <dbReference type="NCBI Taxonomy" id="2862362"/>
    <lineage>
        <taxon>Eukaryota</taxon>
        <taxon>Fungi</taxon>
        <taxon>Dikarya</taxon>
        <taxon>Basidiomycota</taxon>
        <taxon>Agaricomycotina</taxon>
        <taxon>Agaricomycetes</taxon>
        <taxon>Agaricomycetidae</taxon>
        <taxon>Agaricales</taxon>
        <taxon>Marasmiineae</taxon>
        <taxon>Mycenaceae</taxon>
        <taxon>Favolaschia</taxon>
    </lineage>
</organism>
<dbReference type="AlphaFoldDB" id="A0AAW0AVB6"/>
<evidence type="ECO:0000313" key="2">
    <source>
        <dbReference type="EMBL" id="KAK7017302.1"/>
    </source>
</evidence>
<proteinExistence type="predicted"/>
<comment type="caution">
    <text evidence="2">The sequence shown here is derived from an EMBL/GenBank/DDBJ whole genome shotgun (WGS) entry which is preliminary data.</text>
</comment>
<feature type="region of interest" description="Disordered" evidence="1">
    <location>
        <begin position="349"/>
        <end position="417"/>
    </location>
</feature>
<dbReference type="EMBL" id="JAWWNJ010000048">
    <property type="protein sequence ID" value="KAK7017302.1"/>
    <property type="molecule type" value="Genomic_DNA"/>
</dbReference>
<evidence type="ECO:0000256" key="1">
    <source>
        <dbReference type="SAM" id="MobiDB-lite"/>
    </source>
</evidence>
<evidence type="ECO:0000313" key="3">
    <source>
        <dbReference type="Proteomes" id="UP001362999"/>
    </source>
</evidence>
<reference evidence="2 3" key="1">
    <citation type="journal article" date="2024" name="J Genomics">
        <title>Draft genome sequencing and assembly of Favolaschia claudopus CIRM-BRFM 2984 isolated from oak limbs.</title>
        <authorList>
            <person name="Navarro D."/>
            <person name="Drula E."/>
            <person name="Chaduli D."/>
            <person name="Cazenave R."/>
            <person name="Ahrendt S."/>
            <person name="Wang J."/>
            <person name="Lipzen A."/>
            <person name="Daum C."/>
            <person name="Barry K."/>
            <person name="Grigoriev I.V."/>
            <person name="Favel A."/>
            <person name="Rosso M.N."/>
            <person name="Martin F."/>
        </authorList>
    </citation>
    <scope>NUCLEOTIDE SEQUENCE [LARGE SCALE GENOMIC DNA]</scope>
    <source>
        <strain evidence="2 3">CIRM-BRFM 2984</strain>
    </source>
</reference>
<protein>
    <recommendedName>
        <fullName evidence="4">C2H2-type domain-containing protein</fullName>
    </recommendedName>
</protein>